<dbReference type="EMBL" id="VIIS01001968">
    <property type="protein sequence ID" value="KAF0290256.1"/>
    <property type="molecule type" value="Genomic_DNA"/>
</dbReference>
<dbReference type="PANTHER" id="PTHR46518:SF1">
    <property type="entry name" value="OUTER DYNEIN ARM-DOCKING COMPLEX SUBUNIT 3"/>
    <property type="match status" value="1"/>
</dbReference>
<dbReference type="GO" id="GO:0003341">
    <property type="term" value="P:cilium movement"/>
    <property type="evidence" value="ECO:0007669"/>
    <property type="project" value="InterPro"/>
</dbReference>
<reference evidence="2 3" key="1">
    <citation type="submission" date="2019-07" db="EMBL/GenBank/DDBJ databases">
        <title>Draft genome assembly of a fouling barnacle, Amphibalanus amphitrite (Darwin, 1854): The first reference genome for Thecostraca.</title>
        <authorList>
            <person name="Kim W."/>
        </authorList>
    </citation>
    <scope>NUCLEOTIDE SEQUENCE [LARGE SCALE GENOMIC DNA]</scope>
    <source>
        <strain evidence="2">SNU_AA5</strain>
        <tissue evidence="2">Soma without cirri and trophi</tissue>
    </source>
</reference>
<sequence length="350" mass="39475">MVEKLLKNSQDELSATQRSLDDAQHRKTHAVANTIKAEVDNHSKKKHLARRMTHYRKLAEDQKHEFLHLRKAIQAYFMYQESVPLRHAMSDQHREGSQDFDNSFLLSELQEMESDTNLLREVTGSHDIQGVVQCFETQRDTSQHLQSLVKEMEVKKVQLLHRMEELTVQRNAAVFHDQAAADGVLQRATERRRAHDAAAAGTDWSALAAANRVTQALARMRQLLEYLVTSLSRASLVPAPPRAVSRLETAAYLTEMLQLAAAGVSKLMERLEGQEPDEVLQRAARAKFSLTHSEEKFSTRQPPALVAAPASDDGDTTGDDVQMATRAVMKRQAHLIVQAKLKAGYGRKKW</sequence>
<evidence type="ECO:0000313" key="3">
    <source>
        <dbReference type="Proteomes" id="UP000440578"/>
    </source>
</evidence>
<dbReference type="GO" id="GO:0097542">
    <property type="term" value="C:ciliary tip"/>
    <property type="evidence" value="ECO:0007669"/>
    <property type="project" value="TreeGrafter"/>
</dbReference>
<keyword evidence="3" id="KW-1185">Reference proteome</keyword>
<dbReference type="AlphaFoldDB" id="A0A6A4V6M4"/>
<comment type="caution">
    <text evidence="2">The sequence shown here is derived from an EMBL/GenBank/DDBJ whole genome shotgun (WGS) entry which is preliminary data.</text>
</comment>
<dbReference type="GO" id="GO:0035253">
    <property type="term" value="C:ciliary rootlet"/>
    <property type="evidence" value="ECO:0007669"/>
    <property type="project" value="TreeGrafter"/>
</dbReference>
<feature type="region of interest" description="Disordered" evidence="1">
    <location>
        <begin position="292"/>
        <end position="317"/>
    </location>
</feature>
<proteinExistence type="predicted"/>
<evidence type="ECO:0008006" key="4">
    <source>
        <dbReference type="Google" id="ProtNLM"/>
    </source>
</evidence>
<protein>
    <recommendedName>
        <fullName evidence="4">Coiled-coil domain-containing protein 151</fullName>
    </recommendedName>
</protein>
<dbReference type="GO" id="GO:0036064">
    <property type="term" value="C:ciliary basal body"/>
    <property type="evidence" value="ECO:0007669"/>
    <property type="project" value="TreeGrafter"/>
</dbReference>
<accession>A0A6A4V6M4</accession>
<dbReference type="PANTHER" id="PTHR46518">
    <property type="entry name" value="COILED-COIL DOMAIN-CONTAINING PROTEIN 151"/>
    <property type="match status" value="1"/>
</dbReference>
<dbReference type="Proteomes" id="UP000440578">
    <property type="component" value="Unassembled WGS sequence"/>
</dbReference>
<evidence type="ECO:0000256" key="1">
    <source>
        <dbReference type="SAM" id="MobiDB-lite"/>
    </source>
</evidence>
<dbReference type="GO" id="GO:0036158">
    <property type="term" value="P:outer dynein arm assembly"/>
    <property type="evidence" value="ECO:0007669"/>
    <property type="project" value="InterPro"/>
</dbReference>
<name>A0A6A4V6M4_AMPAM</name>
<dbReference type="InterPro" id="IPR033192">
    <property type="entry name" value="ODAD3"/>
</dbReference>
<evidence type="ECO:0000313" key="2">
    <source>
        <dbReference type="EMBL" id="KAF0290256.1"/>
    </source>
</evidence>
<gene>
    <name evidence="2" type="ORF">FJT64_011570</name>
</gene>
<organism evidence="2 3">
    <name type="scientific">Amphibalanus amphitrite</name>
    <name type="common">Striped barnacle</name>
    <name type="synonym">Balanus amphitrite</name>
    <dbReference type="NCBI Taxonomy" id="1232801"/>
    <lineage>
        <taxon>Eukaryota</taxon>
        <taxon>Metazoa</taxon>
        <taxon>Ecdysozoa</taxon>
        <taxon>Arthropoda</taxon>
        <taxon>Crustacea</taxon>
        <taxon>Multicrustacea</taxon>
        <taxon>Cirripedia</taxon>
        <taxon>Thoracica</taxon>
        <taxon>Thoracicalcarea</taxon>
        <taxon>Balanomorpha</taxon>
        <taxon>Balanoidea</taxon>
        <taxon>Balanidae</taxon>
        <taxon>Amphibalaninae</taxon>
        <taxon>Amphibalanus</taxon>
    </lineage>
</organism>